<accession>A0AC35TM54</accession>
<sequence length="551" mass="61279">MDLEESSEETDFTKSPYGRLVGRKIVRVRVTTPDPLEDEHEERRKRPIQRRYHLLSGGVQGNSVPFPTSGPINRNKEAKSNNWLHGIVNSNDPAFSNKGEIRAVNMKQAKRRPKVQLDRLKEKFSKSKSGNNVSESGALSKTEVEVPEVITLFGGPASLHNDIKKDIEKNTEKSIEKDVSQNSPIISDSISSGNEKDVFKEEQVISEVVMDETVKEQTTKDAEGGEAEEKDVIEYKIIDVAKETSTMATFDYPSGWDVAENEYEEGEFKVNKGPTRETLTASKPRPICLIMGRTNGYSRPHGYPAAYAPMPAMNININQNNGVTSPVLSENGGKVPRPSCPPPSAPSIHSAPPQYDDDDCYQHGSNPMWLDKFVRRENRGMFRLCLVEFLLAGVIFGLGIWCASDTPEYCPYYSAIWTSIFYIANAVVGSVAAKRGSLKLYMAHLVLSMIALAMCIISGIISARNWTAVGYYSHPKVGRNHAFCLLGQHDASRISYIFSHMDQYDFGGCLLHLKIGIAVNSTQFVFAGLEAFLNILSVLLCMKRTCSQPKY</sequence>
<evidence type="ECO:0000313" key="1">
    <source>
        <dbReference type="Proteomes" id="UP000095286"/>
    </source>
</evidence>
<reference evidence="2" key="1">
    <citation type="submission" date="2016-11" db="UniProtKB">
        <authorList>
            <consortium name="WormBaseParasite"/>
        </authorList>
    </citation>
    <scope>IDENTIFICATION</scope>
    <source>
        <strain evidence="2">KR3021</strain>
    </source>
</reference>
<dbReference type="WBParaSite" id="RSKR_0000206000.1">
    <property type="protein sequence ID" value="RSKR_0000206000.1"/>
    <property type="gene ID" value="RSKR_0000206000"/>
</dbReference>
<name>A0AC35TM54_9BILA</name>
<proteinExistence type="predicted"/>
<dbReference type="Proteomes" id="UP000095286">
    <property type="component" value="Unplaced"/>
</dbReference>
<evidence type="ECO:0000313" key="2">
    <source>
        <dbReference type="WBParaSite" id="RSKR_0000206000.1"/>
    </source>
</evidence>
<protein>
    <submittedName>
        <fullName evidence="2">MARVEL domain-containing protein</fullName>
    </submittedName>
</protein>
<organism evidence="1 2">
    <name type="scientific">Rhabditophanes sp. KR3021</name>
    <dbReference type="NCBI Taxonomy" id="114890"/>
    <lineage>
        <taxon>Eukaryota</taxon>
        <taxon>Metazoa</taxon>
        <taxon>Ecdysozoa</taxon>
        <taxon>Nematoda</taxon>
        <taxon>Chromadorea</taxon>
        <taxon>Rhabditida</taxon>
        <taxon>Tylenchina</taxon>
        <taxon>Panagrolaimomorpha</taxon>
        <taxon>Strongyloidoidea</taxon>
        <taxon>Alloionematidae</taxon>
        <taxon>Rhabditophanes</taxon>
    </lineage>
</organism>